<evidence type="ECO:0000256" key="3">
    <source>
        <dbReference type="ARBA" id="ARBA00022630"/>
    </source>
</evidence>
<feature type="domain" description="Glucose-methanol-choline oxidoreductase N-terminal" evidence="6">
    <location>
        <begin position="35"/>
        <end position="58"/>
    </location>
</feature>
<keyword evidence="3 5" id="KW-0285">Flavoprotein</keyword>
<dbReference type="Gene3D" id="3.30.560.10">
    <property type="entry name" value="Glucose Oxidase, domain 3"/>
    <property type="match status" value="1"/>
</dbReference>
<evidence type="ECO:0000313" key="7">
    <source>
        <dbReference type="EMBL" id="GBN67909.1"/>
    </source>
</evidence>
<proteinExistence type="inferred from homology"/>
<evidence type="ECO:0000256" key="4">
    <source>
        <dbReference type="ARBA" id="ARBA00022827"/>
    </source>
</evidence>
<dbReference type="GO" id="GO:0016614">
    <property type="term" value="F:oxidoreductase activity, acting on CH-OH group of donors"/>
    <property type="evidence" value="ECO:0007669"/>
    <property type="project" value="InterPro"/>
</dbReference>
<dbReference type="InterPro" id="IPR000172">
    <property type="entry name" value="GMC_OxRdtase_N"/>
</dbReference>
<dbReference type="InterPro" id="IPR036188">
    <property type="entry name" value="FAD/NAD-bd_sf"/>
</dbReference>
<dbReference type="InterPro" id="IPR012132">
    <property type="entry name" value="GMC_OxRdtase"/>
</dbReference>
<keyword evidence="8" id="KW-1185">Reference proteome</keyword>
<gene>
    <name evidence="7" type="ORF">AVEN_185527_1</name>
</gene>
<accession>A0A4Y2QXR3</accession>
<evidence type="ECO:0000259" key="6">
    <source>
        <dbReference type="PROSITE" id="PS00623"/>
    </source>
</evidence>
<dbReference type="GO" id="GO:0050660">
    <property type="term" value="F:flavin adenine dinucleotide binding"/>
    <property type="evidence" value="ECO:0007669"/>
    <property type="project" value="InterPro"/>
</dbReference>
<dbReference type="Pfam" id="PF00732">
    <property type="entry name" value="GMC_oxred_N"/>
    <property type="match status" value="1"/>
</dbReference>
<dbReference type="AlphaFoldDB" id="A0A4Y2QXR3"/>
<keyword evidence="4 5" id="KW-0274">FAD</keyword>
<dbReference type="Gene3D" id="3.50.50.60">
    <property type="entry name" value="FAD/NAD(P)-binding domain"/>
    <property type="match status" value="1"/>
</dbReference>
<sequence>MGIRNDTVKQRIENINTTANQLYLKRREQFPVPRGKGLGGSSLLNCLLYVRGNKRDYDQWADNGATGWSWRDVYSYFLKAEKNTDLEIASNGYHSTDGFLTVSTPAETNALKEAFAAAAQEVGYEYRDINGEKQAGK</sequence>
<name>A0A4Y2QXR3_ARAVE</name>
<dbReference type="PANTHER" id="PTHR11552:SF147">
    <property type="entry name" value="CHOLINE DEHYDROGENASE, MITOCHONDRIAL"/>
    <property type="match status" value="1"/>
</dbReference>
<dbReference type="EMBL" id="BGPR01015075">
    <property type="protein sequence ID" value="GBN67909.1"/>
    <property type="molecule type" value="Genomic_DNA"/>
</dbReference>
<reference evidence="7 8" key="1">
    <citation type="journal article" date="2019" name="Sci. Rep.">
        <title>Orb-weaving spider Araneus ventricosus genome elucidates the spidroin gene catalogue.</title>
        <authorList>
            <person name="Kono N."/>
            <person name="Nakamura H."/>
            <person name="Ohtoshi R."/>
            <person name="Moran D.A.P."/>
            <person name="Shinohara A."/>
            <person name="Yoshida Y."/>
            <person name="Fujiwara M."/>
            <person name="Mori M."/>
            <person name="Tomita M."/>
            <person name="Arakawa K."/>
        </authorList>
    </citation>
    <scope>NUCLEOTIDE SEQUENCE [LARGE SCALE GENOMIC DNA]</scope>
</reference>
<evidence type="ECO:0000256" key="5">
    <source>
        <dbReference type="RuleBase" id="RU003968"/>
    </source>
</evidence>
<dbReference type="OrthoDB" id="269227at2759"/>
<organism evidence="7 8">
    <name type="scientific">Araneus ventricosus</name>
    <name type="common">Orbweaver spider</name>
    <name type="synonym">Epeira ventricosa</name>
    <dbReference type="NCBI Taxonomy" id="182803"/>
    <lineage>
        <taxon>Eukaryota</taxon>
        <taxon>Metazoa</taxon>
        <taxon>Ecdysozoa</taxon>
        <taxon>Arthropoda</taxon>
        <taxon>Chelicerata</taxon>
        <taxon>Arachnida</taxon>
        <taxon>Araneae</taxon>
        <taxon>Araneomorphae</taxon>
        <taxon>Entelegynae</taxon>
        <taxon>Araneoidea</taxon>
        <taxon>Araneidae</taxon>
        <taxon>Araneus</taxon>
    </lineage>
</organism>
<comment type="caution">
    <text evidence="7">The sequence shown here is derived from an EMBL/GenBank/DDBJ whole genome shotgun (WGS) entry which is preliminary data.</text>
</comment>
<evidence type="ECO:0000256" key="1">
    <source>
        <dbReference type="ARBA" id="ARBA00001974"/>
    </source>
</evidence>
<dbReference type="Proteomes" id="UP000499080">
    <property type="component" value="Unassembled WGS sequence"/>
</dbReference>
<protein>
    <recommendedName>
        <fullName evidence="6">Glucose-methanol-choline oxidoreductase N-terminal domain-containing protein</fullName>
    </recommendedName>
</protein>
<dbReference type="SUPFAM" id="SSF51905">
    <property type="entry name" value="FAD/NAD(P)-binding domain"/>
    <property type="match status" value="1"/>
</dbReference>
<dbReference type="PANTHER" id="PTHR11552">
    <property type="entry name" value="GLUCOSE-METHANOL-CHOLINE GMC OXIDOREDUCTASE"/>
    <property type="match status" value="1"/>
</dbReference>
<evidence type="ECO:0000256" key="2">
    <source>
        <dbReference type="ARBA" id="ARBA00010790"/>
    </source>
</evidence>
<evidence type="ECO:0000313" key="8">
    <source>
        <dbReference type="Proteomes" id="UP000499080"/>
    </source>
</evidence>
<comment type="cofactor">
    <cofactor evidence="1">
        <name>FAD</name>
        <dbReference type="ChEBI" id="CHEBI:57692"/>
    </cofactor>
</comment>
<dbReference type="PROSITE" id="PS00623">
    <property type="entry name" value="GMC_OXRED_1"/>
    <property type="match status" value="1"/>
</dbReference>
<comment type="similarity">
    <text evidence="2 5">Belongs to the GMC oxidoreductase family.</text>
</comment>